<dbReference type="InterPro" id="IPR052416">
    <property type="entry name" value="GTF3C_component"/>
</dbReference>
<feature type="compositionally biased region" description="Basic and acidic residues" evidence="4">
    <location>
        <begin position="507"/>
        <end position="518"/>
    </location>
</feature>
<comment type="subcellular location">
    <subcellularLocation>
        <location evidence="1">Nucleus</location>
    </subcellularLocation>
</comment>
<dbReference type="GO" id="GO:0000127">
    <property type="term" value="C:transcription factor TFIIIC complex"/>
    <property type="evidence" value="ECO:0007669"/>
    <property type="project" value="TreeGrafter"/>
</dbReference>
<dbReference type="SMART" id="SM00355">
    <property type="entry name" value="ZnF_C2H2"/>
    <property type="match status" value="4"/>
</dbReference>
<dbReference type="AlphaFoldDB" id="A0A0N8C6Y0"/>
<dbReference type="InterPro" id="IPR036322">
    <property type="entry name" value="WD40_repeat_dom_sf"/>
</dbReference>
<evidence type="ECO:0000256" key="3">
    <source>
        <dbReference type="ARBA" id="ARBA00023242"/>
    </source>
</evidence>
<dbReference type="Gene3D" id="3.30.160.60">
    <property type="entry name" value="Classic Zinc Finger"/>
    <property type="match status" value="1"/>
</dbReference>
<feature type="region of interest" description="Disordered" evidence="4">
    <location>
        <begin position="69"/>
        <end position="216"/>
    </location>
</feature>
<feature type="region of interest" description="Disordered" evidence="4">
    <location>
        <begin position="1"/>
        <end position="48"/>
    </location>
</feature>
<dbReference type="GO" id="GO:0005634">
    <property type="term" value="C:nucleus"/>
    <property type="evidence" value="ECO:0007669"/>
    <property type="project" value="UniProtKB-SubCell"/>
</dbReference>
<evidence type="ECO:0000256" key="1">
    <source>
        <dbReference type="ARBA" id="ARBA00004123"/>
    </source>
</evidence>
<evidence type="ECO:0000256" key="2">
    <source>
        <dbReference type="ARBA" id="ARBA00023163"/>
    </source>
</evidence>
<dbReference type="InterPro" id="IPR015943">
    <property type="entry name" value="WD40/YVTN_repeat-like_dom_sf"/>
</dbReference>
<dbReference type="GO" id="GO:0003677">
    <property type="term" value="F:DNA binding"/>
    <property type="evidence" value="ECO:0007669"/>
    <property type="project" value="InterPro"/>
</dbReference>
<sequence length="1118" mass="124631">MHNVVIEKENMDGSASLETAIPKKRGRPKKINLPASPTSPAFSDMREDDDLTLAVPSSKGFVEKIDVEDSLVGKTTPIRRSGRPRKATLPATPSSPLHIEKEEESVLTKKKILSSKKHKEITGIEDSLEENVTPKKRGRPKKADLPPTPSSPSCSDNGREGNLPAVRSARQSEPRKKFLVPLLEPTEENCSETLASSKRGRKRKAMSPEDEMTPKSPVKIKTIPNVVCGVCKKEMPQPNFTYHRYSVHYGLARLEGASQVFTEVEKAQQLKKTLEKIKRLSCSKCSTSFTTLLGFQYHQKRCGVDAADLQNMLNECTICGKRVMALTAHMKVHEKKPENAERIKAATVVPAPSPGTKSRRVAAQKAASLLRELKEDLVDGSTQKPLSKAVKLFTEPASSKVTNSIIGAWKKQIEQNSVAQCRYPSCPFSSDNIEILKEHHVQCEIGSRSKCFACLKCDFRSQDRSQILEHALNTHVTEKDDAFELSGGSSSSSSEDTEDDSDAEGGIGRDSDAEDQRLNKKKSVPQNTKNVEKAYGLHSHELQQFKSLSTSQHIPVWLAKFHKRNFTWETSLYEAWTPNVKTCVNLSSHYFPSNEQSVPFARRLVTSGNLFPTKIDVTLERLLRFQSKLQNGTPTFFCGGSIQSASWCPMPAVLDGAAVDRDQYLALSIFHEEHRFRSASQAAFASENLIQIWNCGTLHNTVPPQVAPHLEICVAHNYGRIWSLVWCPSGCYDKERLGLLAAACSDGTIRIFSIPNTSLSTKNINEPSFLRICANVTLRLNTTETSECTSLDWDSTSGHKFIIAGFANGIVALWDLQTKSPLLLRKDGHYPVWSFYAHSSVVTAVSLSPHHSDARFIATASTDRTVKLWDRQDLAVPISWSKRSRVTDIKWRRHWPGVLVCVEDVCALFRSSSMFYDFGYTGNKQALLPQNSVVWSSAENEYLDVIAHCTSAGEIVIYASHLAVFDCDEKKLRKQRILILRTDLIDASARKDIFLNRMQKSYLESSKKAPEVKTETRENPNYSLVFNDVTSSGIRTIGNRKQPPVISVSAENMDVHMPCDDPLTSINKISFNPNLESHTWMCVCGESGLVQLLKINSPSISKVTDCYVKEMNSSYVNS</sequence>
<dbReference type="InterPro" id="IPR001680">
    <property type="entry name" value="WD40_rpt"/>
</dbReference>
<dbReference type="SMART" id="SM00320">
    <property type="entry name" value="WD40"/>
    <property type="match status" value="3"/>
</dbReference>
<dbReference type="InterPro" id="IPR013087">
    <property type="entry name" value="Znf_C2H2_type"/>
</dbReference>
<accession>A0A0N8C6Y0</accession>
<dbReference type="PROSITE" id="PS50082">
    <property type="entry name" value="WD_REPEATS_2"/>
    <property type="match status" value="1"/>
</dbReference>
<dbReference type="SMART" id="SM00384">
    <property type="entry name" value="AT_hook"/>
    <property type="match status" value="3"/>
</dbReference>
<dbReference type="PROSITE" id="PS50294">
    <property type="entry name" value="WD_REPEATS_REGION"/>
    <property type="match status" value="1"/>
</dbReference>
<dbReference type="PANTHER" id="PTHR15052:SF2">
    <property type="entry name" value="GENERAL TRANSCRIPTION FACTOR 3C POLYPEPTIDE 2"/>
    <property type="match status" value="1"/>
</dbReference>
<keyword evidence="2" id="KW-0804">Transcription</keyword>
<feature type="compositionally biased region" description="Basic residues" evidence="4">
    <location>
        <begin position="108"/>
        <end position="119"/>
    </location>
</feature>
<dbReference type="Pfam" id="PF00400">
    <property type="entry name" value="WD40"/>
    <property type="match status" value="2"/>
</dbReference>
<dbReference type="PANTHER" id="PTHR15052">
    <property type="entry name" value="RNA POLYMERASE III TRANSCRIPTION INITIATION FACTOR COMPLEX SUBUNIT"/>
    <property type="match status" value="1"/>
</dbReference>
<feature type="region of interest" description="Disordered" evidence="4">
    <location>
        <begin position="482"/>
        <end position="527"/>
    </location>
</feature>
<dbReference type="SUPFAM" id="SSF50978">
    <property type="entry name" value="WD40 repeat-like"/>
    <property type="match status" value="1"/>
</dbReference>
<dbReference type="GO" id="GO:0006383">
    <property type="term" value="P:transcription by RNA polymerase III"/>
    <property type="evidence" value="ECO:0007669"/>
    <property type="project" value="TreeGrafter"/>
</dbReference>
<evidence type="ECO:0000313" key="5">
    <source>
        <dbReference type="EMBL" id="JAN53287.1"/>
    </source>
</evidence>
<protein>
    <submittedName>
        <fullName evidence="5">General transcription factor 3C polypeptide</fullName>
    </submittedName>
</protein>
<proteinExistence type="predicted"/>
<keyword evidence="3" id="KW-0539">Nucleus</keyword>
<organism evidence="5">
    <name type="scientific">Daphnia magna</name>
    <dbReference type="NCBI Taxonomy" id="35525"/>
    <lineage>
        <taxon>Eukaryota</taxon>
        <taxon>Metazoa</taxon>
        <taxon>Ecdysozoa</taxon>
        <taxon>Arthropoda</taxon>
        <taxon>Crustacea</taxon>
        <taxon>Branchiopoda</taxon>
        <taxon>Diplostraca</taxon>
        <taxon>Cladocera</taxon>
        <taxon>Anomopoda</taxon>
        <taxon>Daphniidae</taxon>
        <taxon>Daphnia</taxon>
    </lineage>
</organism>
<dbReference type="Gene3D" id="2.130.10.10">
    <property type="entry name" value="YVTN repeat-like/Quinoprotein amine dehydrogenase"/>
    <property type="match status" value="2"/>
</dbReference>
<dbReference type="InterPro" id="IPR017956">
    <property type="entry name" value="AT_hook_DNA-bd_motif"/>
</dbReference>
<reference evidence="5" key="1">
    <citation type="submission" date="2015-10" db="EMBL/GenBank/DDBJ databases">
        <title>EvidentialGene: Evidence-directed Construction of Complete mRNA Transcriptomes without Genomes.</title>
        <authorList>
            <person name="Gilbert D.G."/>
        </authorList>
    </citation>
    <scope>NUCLEOTIDE SEQUENCE</scope>
</reference>
<feature type="compositionally biased region" description="Low complexity" evidence="4">
    <location>
        <begin position="484"/>
        <end position="494"/>
    </location>
</feature>
<name>A0A0N8C6Y0_9CRUS</name>
<evidence type="ECO:0000256" key="4">
    <source>
        <dbReference type="SAM" id="MobiDB-lite"/>
    </source>
</evidence>
<dbReference type="EMBL" id="GDIQ01041450">
    <property type="protein sequence ID" value="JAN53287.1"/>
    <property type="molecule type" value="Transcribed_RNA"/>
</dbReference>
<feature type="compositionally biased region" description="Basic and acidic residues" evidence="4">
    <location>
        <begin position="1"/>
        <end position="11"/>
    </location>
</feature>
<feature type="compositionally biased region" description="Basic and acidic residues" evidence="4">
    <location>
        <begin position="98"/>
        <end position="107"/>
    </location>
</feature>